<feature type="transmembrane region" description="Helical" evidence="1">
    <location>
        <begin position="12"/>
        <end position="36"/>
    </location>
</feature>
<sequence>MWFPVGEYWDSVSSSSIVILVFLPIVLVFNLIWGWFTRRRANVNRYYNLPGPGQHVFGVFSNMVALRDITKAIEVGLNWCEKYGPIYNVNFGFWSGTCLNSPEYVQGSKTGGYQLEPLQFPVIMANVQYIRVKHSKKRSKHASQKQLHKLSDKLMYCDNKPYALELTQSFYFKALPAARRQCVAIIYIDPKPCKKWEHHMEELLLRSNISNTLIPGWIMEPIFDHRLQQSLHVSDRGFQFFVHLRRYYNLSKNPTTPYVRDILRLIERFWKCIQIPCMLKIVTPTKLVFTFQRSKYPINRYLITHAYIVAHPNFALPTYWKDLKQIYTLTNTESPPLYEFTPNFIETMQHLEHYRFSFEGTTWLTSNTAESEDSDFVPGNPNCQVWLTSALTESDVPKALTLCFSLKRALTCRKVGVITSRQLPSRLIESLRQGFEYLFFLEDGRNSAGLKEQDFIKLFPLTLKPFEMCVFLSPTMLAVQNCDKIFDECRSQRFSGYLLTEATGMDVFVIKPSPKVFENLIYGLGETSGLVNSEAMELGLHGKCPTIVKRSFVNG</sequence>
<reference evidence="2 3" key="1">
    <citation type="submission" date="2024-08" db="EMBL/GenBank/DDBJ databases">
        <authorList>
            <person name="Cucini C."/>
            <person name="Frati F."/>
        </authorList>
    </citation>
    <scope>NUCLEOTIDE SEQUENCE [LARGE SCALE GENOMIC DNA]</scope>
</reference>
<gene>
    <name evidence="2" type="ORF">ODALV1_LOCUS5932</name>
</gene>
<dbReference type="Proteomes" id="UP001642540">
    <property type="component" value="Unassembled WGS sequence"/>
</dbReference>
<proteinExistence type="predicted"/>
<dbReference type="EMBL" id="CAXLJM020000019">
    <property type="protein sequence ID" value="CAL8084879.1"/>
    <property type="molecule type" value="Genomic_DNA"/>
</dbReference>
<evidence type="ECO:0000313" key="2">
    <source>
        <dbReference type="EMBL" id="CAL8084879.1"/>
    </source>
</evidence>
<protein>
    <submittedName>
        <fullName evidence="2">Uncharacterized protein</fullName>
    </submittedName>
</protein>
<evidence type="ECO:0000256" key="1">
    <source>
        <dbReference type="SAM" id="Phobius"/>
    </source>
</evidence>
<keyword evidence="1" id="KW-0472">Membrane</keyword>
<keyword evidence="3" id="KW-1185">Reference proteome</keyword>
<comment type="caution">
    <text evidence="2">The sequence shown here is derived from an EMBL/GenBank/DDBJ whole genome shotgun (WGS) entry which is preliminary data.</text>
</comment>
<accession>A0ABP1Q0I3</accession>
<name>A0ABP1Q0I3_9HEXA</name>
<evidence type="ECO:0000313" key="3">
    <source>
        <dbReference type="Proteomes" id="UP001642540"/>
    </source>
</evidence>
<organism evidence="2 3">
    <name type="scientific">Orchesella dallaii</name>
    <dbReference type="NCBI Taxonomy" id="48710"/>
    <lineage>
        <taxon>Eukaryota</taxon>
        <taxon>Metazoa</taxon>
        <taxon>Ecdysozoa</taxon>
        <taxon>Arthropoda</taxon>
        <taxon>Hexapoda</taxon>
        <taxon>Collembola</taxon>
        <taxon>Entomobryomorpha</taxon>
        <taxon>Entomobryoidea</taxon>
        <taxon>Orchesellidae</taxon>
        <taxon>Orchesellinae</taxon>
        <taxon>Orchesella</taxon>
    </lineage>
</organism>
<keyword evidence="1" id="KW-1133">Transmembrane helix</keyword>
<keyword evidence="1" id="KW-0812">Transmembrane</keyword>
<dbReference type="Gene3D" id="3.90.550.10">
    <property type="entry name" value="Spore Coat Polysaccharide Biosynthesis Protein SpsA, Chain A"/>
    <property type="match status" value="1"/>
</dbReference>
<dbReference type="InterPro" id="IPR029044">
    <property type="entry name" value="Nucleotide-diphossugar_trans"/>
</dbReference>